<keyword evidence="3" id="KW-1185">Reference proteome</keyword>
<dbReference type="Proteomes" id="UP000824120">
    <property type="component" value="Chromosome 6"/>
</dbReference>
<dbReference type="EMBL" id="JACXVP010000006">
    <property type="protein sequence ID" value="KAG5599189.1"/>
    <property type="molecule type" value="Genomic_DNA"/>
</dbReference>
<evidence type="ECO:0000256" key="1">
    <source>
        <dbReference type="SAM" id="MobiDB-lite"/>
    </source>
</evidence>
<sequence>MPTAFTDIRRIESEYLKDQAERKKVASVELVKTESSPTETPQPTPTPEPSGISIITTTLADTPGSSVVARFPKPTIVAAVSRPPLTEALLRRMGQLALFADHRTANLEEHDPDCPG</sequence>
<feature type="region of interest" description="Disordered" evidence="1">
    <location>
        <begin position="22"/>
        <end position="53"/>
    </location>
</feature>
<reference evidence="2 3" key="1">
    <citation type="submission" date="2020-09" db="EMBL/GenBank/DDBJ databases">
        <title>De no assembly of potato wild relative species, Solanum commersonii.</title>
        <authorList>
            <person name="Cho K."/>
        </authorList>
    </citation>
    <scope>NUCLEOTIDE SEQUENCE [LARGE SCALE GENOMIC DNA]</scope>
    <source>
        <strain evidence="2">LZ3.2</strain>
        <tissue evidence="2">Leaf</tissue>
    </source>
</reference>
<name>A0A9J5YGI2_SOLCO</name>
<dbReference type="AlphaFoldDB" id="A0A9J5YGI2"/>
<evidence type="ECO:0000313" key="2">
    <source>
        <dbReference type="EMBL" id="KAG5599189.1"/>
    </source>
</evidence>
<gene>
    <name evidence="2" type="ORF">H5410_030559</name>
</gene>
<proteinExistence type="predicted"/>
<accession>A0A9J5YGI2</accession>
<comment type="caution">
    <text evidence="2">The sequence shown here is derived from an EMBL/GenBank/DDBJ whole genome shotgun (WGS) entry which is preliminary data.</text>
</comment>
<evidence type="ECO:0000313" key="3">
    <source>
        <dbReference type="Proteomes" id="UP000824120"/>
    </source>
</evidence>
<organism evidence="2 3">
    <name type="scientific">Solanum commersonii</name>
    <name type="common">Commerson's wild potato</name>
    <name type="synonym">Commerson's nightshade</name>
    <dbReference type="NCBI Taxonomy" id="4109"/>
    <lineage>
        <taxon>Eukaryota</taxon>
        <taxon>Viridiplantae</taxon>
        <taxon>Streptophyta</taxon>
        <taxon>Embryophyta</taxon>
        <taxon>Tracheophyta</taxon>
        <taxon>Spermatophyta</taxon>
        <taxon>Magnoliopsida</taxon>
        <taxon>eudicotyledons</taxon>
        <taxon>Gunneridae</taxon>
        <taxon>Pentapetalae</taxon>
        <taxon>asterids</taxon>
        <taxon>lamiids</taxon>
        <taxon>Solanales</taxon>
        <taxon>Solanaceae</taxon>
        <taxon>Solanoideae</taxon>
        <taxon>Solaneae</taxon>
        <taxon>Solanum</taxon>
    </lineage>
</organism>
<protein>
    <submittedName>
        <fullName evidence="2">Uncharacterized protein</fullName>
    </submittedName>
</protein>